<evidence type="ECO:0000313" key="3">
    <source>
        <dbReference type="Proteomes" id="UP001177023"/>
    </source>
</evidence>
<keyword evidence="1" id="KW-1133">Transmembrane helix</keyword>
<evidence type="ECO:0000313" key="2">
    <source>
        <dbReference type="EMBL" id="CAJ0581600.1"/>
    </source>
</evidence>
<sequence length="254" mass="29432">MAERSAKGRFFPPYYKYPVFAFCGFELLLTACILAISEAYYKKGSIILPISYEMFQDTLDKHVPGFTWNNDMRALLESYRFKLMCLWAVSAVGVTISMLFIIPQFFDYNDARGNRSQLCLVRKKVGLILTIMMAIFVVVLGITIIWAWYDCRTAAMLFHEKFDGCEKEEIYLTKLEERLHCVLDDDREVPAVERCYFQAKASFLNPHWMDAILGAYLIGHALMILTLPLLNRQLLPDDDEDSLYGNEEKEHIEV</sequence>
<evidence type="ECO:0000256" key="1">
    <source>
        <dbReference type="SAM" id="Phobius"/>
    </source>
</evidence>
<protein>
    <submittedName>
        <fullName evidence="2">Uncharacterized protein</fullName>
    </submittedName>
</protein>
<accession>A0AA36GDQ4</accession>
<proteinExistence type="predicted"/>
<feature type="transmembrane region" description="Helical" evidence="1">
    <location>
        <begin position="126"/>
        <end position="149"/>
    </location>
</feature>
<keyword evidence="3" id="KW-1185">Reference proteome</keyword>
<feature type="non-terminal residue" evidence="2">
    <location>
        <position position="1"/>
    </location>
</feature>
<comment type="caution">
    <text evidence="2">The sequence shown here is derived from an EMBL/GenBank/DDBJ whole genome shotgun (WGS) entry which is preliminary data.</text>
</comment>
<dbReference type="AlphaFoldDB" id="A0AA36GDQ4"/>
<dbReference type="EMBL" id="CATQJA010002663">
    <property type="protein sequence ID" value="CAJ0581600.1"/>
    <property type="molecule type" value="Genomic_DNA"/>
</dbReference>
<reference evidence="2" key="1">
    <citation type="submission" date="2023-06" db="EMBL/GenBank/DDBJ databases">
        <authorList>
            <person name="Delattre M."/>
        </authorList>
    </citation>
    <scope>NUCLEOTIDE SEQUENCE</scope>
    <source>
        <strain evidence="2">AF72</strain>
    </source>
</reference>
<keyword evidence="1" id="KW-0812">Transmembrane</keyword>
<dbReference type="Proteomes" id="UP001177023">
    <property type="component" value="Unassembled WGS sequence"/>
</dbReference>
<feature type="transmembrane region" description="Helical" evidence="1">
    <location>
        <begin position="83"/>
        <end position="106"/>
    </location>
</feature>
<feature type="transmembrane region" description="Helical" evidence="1">
    <location>
        <begin position="208"/>
        <end position="230"/>
    </location>
</feature>
<keyword evidence="1" id="KW-0472">Membrane</keyword>
<organism evidence="2 3">
    <name type="scientific">Mesorhabditis spiculigera</name>
    <dbReference type="NCBI Taxonomy" id="96644"/>
    <lineage>
        <taxon>Eukaryota</taxon>
        <taxon>Metazoa</taxon>
        <taxon>Ecdysozoa</taxon>
        <taxon>Nematoda</taxon>
        <taxon>Chromadorea</taxon>
        <taxon>Rhabditida</taxon>
        <taxon>Rhabditina</taxon>
        <taxon>Rhabditomorpha</taxon>
        <taxon>Rhabditoidea</taxon>
        <taxon>Rhabditidae</taxon>
        <taxon>Mesorhabditinae</taxon>
        <taxon>Mesorhabditis</taxon>
    </lineage>
</organism>
<gene>
    <name evidence="2" type="ORF">MSPICULIGERA_LOCUS19757</name>
</gene>
<feature type="transmembrane region" description="Helical" evidence="1">
    <location>
        <begin position="19"/>
        <end position="41"/>
    </location>
</feature>
<name>A0AA36GDQ4_9BILA</name>